<feature type="transmembrane region" description="Helical" evidence="7">
    <location>
        <begin position="197"/>
        <end position="216"/>
    </location>
</feature>
<keyword evidence="5 7" id="KW-1133">Transmembrane helix</keyword>
<dbReference type="SUPFAM" id="SSF103481">
    <property type="entry name" value="Multidrug resistance efflux transporter EmrE"/>
    <property type="match status" value="2"/>
</dbReference>
<comment type="caution">
    <text evidence="9">The sequence shown here is derived from an EMBL/GenBank/DDBJ whole genome shotgun (WGS) entry which is preliminary data.</text>
</comment>
<evidence type="ECO:0000259" key="8">
    <source>
        <dbReference type="Pfam" id="PF00892"/>
    </source>
</evidence>
<dbReference type="PATRIC" id="fig|286156.4.peg.1877"/>
<evidence type="ECO:0000256" key="6">
    <source>
        <dbReference type="ARBA" id="ARBA00023136"/>
    </source>
</evidence>
<dbReference type="RefSeq" id="WP_074439097.1">
    <property type="nucleotide sequence ID" value="NZ_CAWMQZ010000051.1"/>
</dbReference>
<accession>A0A1C0U5Q1</accession>
<feature type="transmembrane region" description="Helical" evidence="7">
    <location>
        <begin position="137"/>
        <end position="156"/>
    </location>
</feature>
<gene>
    <name evidence="9" type="primary">eamA</name>
    <name evidence="9" type="ORF">Ppb6_01653</name>
</gene>
<feature type="transmembrane region" description="Helical" evidence="7">
    <location>
        <begin position="17"/>
        <end position="39"/>
    </location>
</feature>
<dbReference type="PANTHER" id="PTHR32322:SF2">
    <property type="entry name" value="EAMA DOMAIN-CONTAINING PROTEIN"/>
    <property type="match status" value="1"/>
</dbReference>
<evidence type="ECO:0000256" key="4">
    <source>
        <dbReference type="ARBA" id="ARBA00022692"/>
    </source>
</evidence>
<feature type="transmembrane region" description="Helical" evidence="7">
    <location>
        <begin position="162"/>
        <end position="185"/>
    </location>
</feature>
<evidence type="ECO:0000256" key="3">
    <source>
        <dbReference type="ARBA" id="ARBA00022475"/>
    </source>
</evidence>
<dbReference type="InterPro" id="IPR037185">
    <property type="entry name" value="EmrE-like"/>
</dbReference>
<organism evidence="9 10">
    <name type="scientific">Photorhabdus australis subsp. thailandensis</name>
    <dbReference type="NCBI Taxonomy" id="2805096"/>
    <lineage>
        <taxon>Bacteria</taxon>
        <taxon>Pseudomonadati</taxon>
        <taxon>Pseudomonadota</taxon>
        <taxon>Gammaproteobacteria</taxon>
        <taxon>Enterobacterales</taxon>
        <taxon>Morganellaceae</taxon>
        <taxon>Photorhabdus</taxon>
    </lineage>
</organism>
<feature type="transmembrane region" description="Helical" evidence="7">
    <location>
        <begin position="228"/>
        <end position="248"/>
    </location>
</feature>
<comment type="subcellular location">
    <subcellularLocation>
        <location evidence="1">Cell membrane</location>
        <topology evidence="1">Multi-pass membrane protein</topology>
    </subcellularLocation>
</comment>
<evidence type="ECO:0000256" key="1">
    <source>
        <dbReference type="ARBA" id="ARBA00004651"/>
    </source>
</evidence>
<dbReference type="PANTHER" id="PTHR32322">
    <property type="entry name" value="INNER MEMBRANE TRANSPORTER"/>
    <property type="match status" value="1"/>
</dbReference>
<keyword evidence="3" id="KW-1003">Cell membrane</keyword>
<comment type="similarity">
    <text evidence="2">Belongs to the EamA transporter family.</text>
</comment>
<feature type="transmembrane region" description="Helical" evidence="7">
    <location>
        <begin position="78"/>
        <end position="100"/>
    </location>
</feature>
<dbReference type="Proteomes" id="UP000093476">
    <property type="component" value="Unassembled WGS sequence"/>
</dbReference>
<dbReference type="InterPro" id="IPR000620">
    <property type="entry name" value="EamA_dom"/>
</dbReference>
<evidence type="ECO:0000256" key="5">
    <source>
        <dbReference type="ARBA" id="ARBA00022989"/>
    </source>
</evidence>
<evidence type="ECO:0000313" key="9">
    <source>
        <dbReference type="EMBL" id="OCQ53252.1"/>
    </source>
</evidence>
<evidence type="ECO:0000313" key="10">
    <source>
        <dbReference type="Proteomes" id="UP000093476"/>
    </source>
</evidence>
<dbReference type="STRING" id="286156.Ppb6_01653"/>
<dbReference type="GO" id="GO:0016020">
    <property type="term" value="C:membrane"/>
    <property type="evidence" value="ECO:0007669"/>
    <property type="project" value="UniProtKB-SubCell"/>
</dbReference>
<feature type="transmembrane region" description="Helical" evidence="7">
    <location>
        <begin position="260"/>
        <end position="278"/>
    </location>
</feature>
<keyword evidence="4 7" id="KW-0812">Transmembrane</keyword>
<feature type="transmembrane region" description="Helical" evidence="7">
    <location>
        <begin position="45"/>
        <end position="66"/>
    </location>
</feature>
<dbReference type="Pfam" id="PF00892">
    <property type="entry name" value="EamA"/>
    <property type="match status" value="2"/>
</dbReference>
<dbReference type="EMBL" id="LOMY01000051">
    <property type="protein sequence ID" value="OCQ53252.1"/>
    <property type="molecule type" value="Genomic_DNA"/>
</dbReference>
<feature type="transmembrane region" description="Helical" evidence="7">
    <location>
        <begin position="284"/>
        <end position="301"/>
    </location>
</feature>
<reference evidence="9 10" key="1">
    <citation type="submission" date="2015-12" db="EMBL/GenBank/DDBJ databases">
        <title>Genome comparisons provide insights into the role of secondary metabolites in the pathogenic phase of the Photorhabdus life cycle.</title>
        <authorList>
            <person name="Tobias N.J."/>
            <person name="Mishra B."/>
            <person name="Gupta D.K."/>
            <person name="Thines M."/>
            <person name="Stinear T.P."/>
            <person name="Bode H.B."/>
        </authorList>
    </citation>
    <scope>NUCLEOTIDE SEQUENCE [LARGE SCALE GENOMIC DNA]</scope>
    <source>
        <strain evidence="9 10">PB68.1</strain>
    </source>
</reference>
<feature type="transmembrane region" description="Helical" evidence="7">
    <location>
        <begin position="106"/>
        <end position="125"/>
    </location>
</feature>
<evidence type="ECO:0000256" key="2">
    <source>
        <dbReference type="ARBA" id="ARBA00007362"/>
    </source>
</evidence>
<protein>
    <submittedName>
        <fullName evidence="9">Putative amino-acid metabolite efflux pump</fullName>
    </submittedName>
</protein>
<feature type="domain" description="EamA" evidence="8">
    <location>
        <begin position="16"/>
        <end position="151"/>
    </location>
</feature>
<keyword evidence="6 7" id="KW-0472">Membrane</keyword>
<dbReference type="InterPro" id="IPR050638">
    <property type="entry name" value="AA-Vitamin_Transporters"/>
</dbReference>
<sequence length="304" mass="33303">MNTKYNSTLNMKENLKILLMAILFSVLWSSAFIAGKFGIESSPPLFLLAIRFLLAGLFMVLIMGFIPSVKIPDRKPRSWLLALILGMLNNVLYLGLSFYALQILPAGFIVIIISTAPIITAVLAHFTLGELLTKKKLAGLILSICGVWLIVHGQLVEGDSTQFQLLGFALVGLSTVSMTCGTIVYRRYASDISPFWINTWSTIIAGFIMLVLSLLFENLSTVNLDRRFWIVSLYLALVVSIGAMLLWFHLIRTAGASKASACHFLNPVFGLVLAGVLLHEMPSFIGVLGVIPVCLGIGLVVRSR</sequence>
<dbReference type="AlphaFoldDB" id="A0A1C0U5Q1"/>
<keyword evidence="10" id="KW-1185">Reference proteome</keyword>
<evidence type="ECO:0000256" key="7">
    <source>
        <dbReference type="SAM" id="Phobius"/>
    </source>
</evidence>
<name>A0A1C0U5Q1_9GAMM</name>
<proteinExistence type="inferred from homology"/>
<feature type="domain" description="EamA" evidence="8">
    <location>
        <begin position="167"/>
        <end position="301"/>
    </location>
</feature>